<evidence type="ECO:0000256" key="1">
    <source>
        <dbReference type="SAM" id="MobiDB-lite"/>
    </source>
</evidence>
<feature type="compositionally biased region" description="Polar residues" evidence="1">
    <location>
        <begin position="46"/>
        <end position="59"/>
    </location>
</feature>
<feature type="region of interest" description="Disordered" evidence="1">
    <location>
        <begin position="46"/>
        <end position="86"/>
    </location>
</feature>
<accession>A0A7K1SUB6</accession>
<dbReference type="Proteomes" id="UP000462014">
    <property type="component" value="Unassembled WGS sequence"/>
</dbReference>
<keyword evidence="3" id="KW-1185">Reference proteome</keyword>
<name>A0A7K1SUB6_9SPHI</name>
<dbReference type="RefSeq" id="WP_157564777.1">
    <property type="nucleotide sequence ID" value="NZ_WPIK01000004.1"/>
</dbReference>
<sequence>MAKLDTNLKNQLLDLAETLNAFKSDTVQVIIAERLLDSIFVNEEQNFNNPENGQEQSYNPRRAKRINPNKERKNSGHVRERKPTGATKAMYRLLDTDFFDEPKSISAIADRYKEEFNEDFKTSEISGILLKSVKENLLKREKNQGNKRYEYVKA</sequence>
<dbReference type="AlphaFoldDB" id="A0A7K1SUB6"/>
<evidence type="ECO:0000313" key="3">
    <source>
        <dbReference type="Proteomes" id="UP000462014"/>
    </source>
</evidence>
<gene>
    <name evidence="2" type="ORF">GO621_04965</name>
</gene>
<dbReference type="EMBL" id="WPIK01000004">
    <property type="protein sequence ID" value="MVN20884.1"/>
    <property type="molecule type" value="Genomic_DNA"/>
</dbReference>
<feature type="compositionally biased region" description="Basic and acidic residues" evidence="1">
    <location>
        <begin position="68"/>
        <end position="83"/>
    </location>
</feature>
<protein>
    <submittedName>
        <fullName evidence="2">Uncharacterized protein</fullName>
    </submittedName>
</protein>
<evidence type="ECO:0000313" key="2">
    <source>
        <dbReference type="EMBL" id="MVN20884.1"/>
    </source>
</evidence>
<comment type="caution">
    <text evidence="2">The sequence shown here is derived from an EMBL/GenBank/DDBJ whole genome shotgun (WGS) entry which is preliminary data.</text>
</comment>
<organism evidence="2 3">
    <name type="scientific">Mucilaginibacter arboris</name>
    <dbReference type="NCBI Taxonomy" id="2682090"/>
    <lineage>
        <taxon>Bacteria</taxon>
        <taxon>Pseudomonadati</taxon>
        <taxon>Bacteroidota</taxon>
        <taxon>Sphingobacteriia</taxon>
        <taxon>Sphingobacteriales</taxon>
        <taxon>Sphingobacteriaceae</taxon>
        <taxon>Mucilaginibacter</taxon>
    </lineage>
</organism>
<reference evidence="2 3" key="1">
    <citation type="submission" date="2019-12" db="EMBL/GenBank/DDBJ databases">
        <title>Mucilaginibacter sp. HMF7410 genome sequencing and assembly.</title>
        <authorList>
            <person name="Kang H."/>
            <person name="Cha I."/>
            <person name="Kim H."/>
            <person name="Joh K."/>
        </authorList>
    </citation>
    <scope>NUCLEOTIDE SEQUENCE [LARGE SCALE GENOMIC DNA]</scope>
    <source>
        <strain evidence="2 3">HMF7410</strain>
    </source>
</reference>
<proteinExistence type="predicted"/>